<dbReference type="AlphaFoldDB" id="A0A0N5BBB5"/>
<organism evidence="1 2">
    <name type="scientific">Strongyloides papillosus</name>
    <name type="common">Intestinal threadworm</name>
    <dbReference type="NCBI Taxonomy" id="174720"/>
    <lineage>
        <taxon>Eukaryota</taxon>
        <taxon>Metazoa</taxon>
        <taxon>Ecdysozoa</taxon>
        <taxon>Nematoda</taxon>
        <taxon>Chromadorea</taxon>
        <taxon>Rhabditida</taxon>
        <taxon>Tylenchina</taxon>
        <taxon>Panagrolaimomorpha</taxon>
        <taxon>Strongyloidoidea</taxon>
        <taxon>Strongyloididae</taxon>
        <taxon>Strongyloides</taxon>
    </lineage>
</organism>
<dbReference type="Proteomes" id="UP000046392">
    <property type="component" value="Unplaced"/>
</dbReference>
<proteinExistence type="predicted"/>
<protein>
    <submittedName>
        <fullName evidence="2">Uncharacterized protein</fullName>
    </submittedName>
</protein>
<evidence type="ECO:0000313" key="2">
    <source>
        <dbReference type="WBParaSite" id="SPAL_0000332500.1"/>
    </source>
</evidence>
<name>A0A0N5BBB5_STREA</name>
<accession>A0A0N5BBB5</accession>
<evidence type="ECO:0000313" key="1">
    <source>
        <dbReference type="Proteomes" id="UP000046392"/>
    </source>
</evidence>
<sequence length="199" mass="23055">MNFTSQQKKLTNNRMSLVCRKGNPTGGLKDVSHVNTNDVNYVPTGDGDCISKEMSKLSVQPRVDTREEVMNFLDIKKQPKTLFEDDEKELQLTNTADTENDIDLTEVPCSIGEERRQRLKDDNANNYRIIDNFYEQFYENLSFVINEYKNSEESEKYMYEQLDTFDSDSGRGSSLAIPEYEFDHLLEEQGSKCDLEIEL</sequence>
<reference evidence="2" key="1">
    <citation type="submission" date="2017-02" db="UniProtKB">
        <authorList>
            <consortium name="WormBaseParasite"/>
        </authorList>
    </citation>
    <scope>IDENTIFICATION</scope>
</reference>
<keyword evidence="1" id="KW-1185">Reference proteome</keyword>
<dbReference type="WBParaSite" id="SPAL_0000332500.1">
    <property type="protein sequence ID" value="SPAL_0000332500.1"/>
    <property type="gene ID" value="SPAL_0000332500"/>
</dbReference>